<sequence length="52" mass="5694">MAAHEVFTVLGLIAYAVFFALALYAIRSKKATPMLVALVISSFFNLMISLTK</sequence>
<name>A0A8S5RM64_9VIRU</name>
<keyword evidence="1" id="KW-0812">Transmembrane</keyword>
<keyword evidence="1" id="KW-1133">Transmembrane helix</keyword>
<evidence type="ECO:0000313" key="2">
    <source>
        <dbReference type="EMBL" id="DAE32455.1"/>
    </source>
</evidence>
<accession>A0A8S5RM64</accession>
<evidence type="ECO:0000256" key="1">
    <source>
        <dbReference type="SAM" id="Phobius"/>
    </source>
</evidence>
<feature type="transmembrane region" description="Helical" evidence="1">
    <location>
        <begin position="6"/>
        <end position="26"/>
    </location>
</feature>
<keyword evidence="1" id="KW-0472">Membrane</keyword>
<reference evidence="2" key="1">
    <citation type="journal article" date="2021" name="Proc. Natl. Acad. Sci. U.S.A.">
        <title>A Catalog of Tens of Thousands of Viruses from Human Metagenomes Reveals Hidden Associations with Chronic Diseases.</title>
        <authorList>
            <person name="Tisza M.J."/>
            <person name="Buck C.B."/>
        </authorList>
    </citation>
    <scope>NUCLEOTIDE SEQUENCE</scope>
    <source>
        <strain evidence="2">CtEfN2</strain>
    </source>
</reference>
<organism evidence="2">
    <name type="scientific">virus sp. ctEfN2</name>
    <dbReference type="NCBI Taxonomy" id="2825810"/>
    <lineage>
        <taxon>Viruses</taxon>
    </lineage>
</organism>
<feature type="transmembrane region" description="Helical" evidence="1">
    <location>
        <begin position="33"/>
        <end position="51"/>
    </location>
</feature>
<dbReference type="EMBL" id="BK059123">
    <property type="protein sequence ID" value="DAE32455.1"/>
    <property type="molecule type" value="Genomic_DNA"/>
</dbReference>
<protein>
    <submittedName>
        <fullName evidence="2">Uncharacterized protein</fullName>
    </submittedName>
</protein>
<proteinExistence type="predicted"/>